<evidence type="ECO:0000256" key="2">
    <source>
        <dbReference type="ARBA" id="ARBA00004370"/>
    </source>
</evidence>
<dbReference type="SUPFAM" id="SSF47384">
    <property type="entry name" value="Homodimeric domain of signal transducing histidine kinase"/>
    <property type="match status" value="1"/>
</dbReference>
<dbReference type="FunFam" id="3.30.565.10:FF:000006">
    <property type="entry name" value="Sensor histidine kinase WalK"/>
    <property type="match status" value="1"/>
</dbReference>
<gene>
    <name evidence="16" type="ORF">NIES37_43410</name>
</gene>
<evidence type="ECO:0000256" key="1">
    <source>
        <dbReference type="ARBA" id="ARBA00000085"/>
    </source>
</evidence>
<dbReference type="Gene3D" id="1.10.287.130">
    <property type="match status" value="1"/>
</dbReference>
<evidence type="ECO:0000256" key="7">
    <source>
        <dbReference type="ARBA" id="ARBA00022777"/>
    </source>
</evidence>
<dbReference type="InterPro" id="IPR003594">
    <property type="entry name" value="HATPase_dom"/>
</dbReference>
<dbReference type="InterPro" id="IPR004358">
    <property type="entry name" value="Sig_transdc_His_kin-like_C"/>
</dbReference>
<dbReference type="Gene3D" id="3.30.565.10">
    <property type="entry name" value="Histidine kinase-like ATPase, C-terminal domain"/>
    <property type="match status" value="1"/>
</dbReference>
<dbReference type="InterPro" id="IPR036097">
    <property type="entry name" value="HisK_dim/P_sf"/>
</dbReference>
<dbReference type="CDD" id="cd00082">
    <property type="entry name" value="HisKA"/>
    <property type="match status" value="1"/>
</dbReference>
<dbReference type="Pfam" id="PF00512">
    <property type="entry name" value="HisKA"/>
    <property type="match status" value="1"/>
</dbReference>
<feature type="region of interest" description="Disordered" evidence="12">
    <location>
        <begin position="108"/>
        <end position="147"/>
    </location>
</feature>
<comment type="catalytic activity">
    <reaction evidence="1">
        <text>ATP + protein L-histidine = ADP + protein N-phospho-L-histidine.</text>
        <dbReference type="EC" id="2.7.13.3"/>
    </reaction>
</comment>
<keyword evidence="5" id="KW-0808">Transferase</keyword>
<evidence type="ECO:0000256" key="3">
    <source>
        <dbReference type="ARBA" id="ARBA00012438"/>
    </source>
</evidence>
<dbReference type="SUPFAM" id="SSF158472">
    <property type="entry name" value="HAMP domain-like"/>
    <property type="match status" value="1"/>
</dbReference>
<keyword evidence="8 13" id="KW-1133">Transmembrane helix</keyword>
<dbReference type="SMART" id="SM00388">
    <property type="entry name" value="HisKA"/>
    <property type="match status" value="1"/>
</dbReference>
<keyword evidence="4" id="KW-0597">Phosphoprotein</keyword>
<dbReference type="InterPro" id="IPR005467">
    <property type="entry name" value="His_kinase_dom"/>
</dbReference>
<dbReference type="EMBL" id="AP018248">
    <property type="protein sequence ID" value="BAZ00351.1"/>
    <property type="molecule type" value="Genomic_DNA"/>
</dbReference>
<keyword evidence="17" id="KW-1185">Reference proteome</keyword>
<keyword evidence="9" id="KW-0902">Two-component regulatory system</keyword>
<dbReference type="Gene3D" id="6.10.340.10">
    <property type="match status" value="1"/>
</dbReference>
<accession>A0A1Z4N3U2</accession>
<dbReference type="InterPro" id="IPR050428">
    <property type="entry name" value="TCS_sensor_his_kinase"/>
</dbReference>
<dbReference type="Pfam" id="PF00672">
    <property type="entry name" value="HAMP"/>
    <property type="match status" value="1"/>
</dbReference>
<feature type="domain" description="HAMP" evidence="15">
    <location>
        <begin position="207"/>
        <end position="260"/>
    </location>
</feature>
<dbReference type="AlphaFoldDB" id="A0A1Z4N3U2"/>
<evidence type="ECO:0000256" key="4">
    <source>
        <dbReference type="ARBA" id="ARBA00022553"/>
    </source>
</evidence>
<dbReference type="Proteomes" id="UP000218785">
    <property type="component" value="Chromosome"/>
</dbReference>
<evidence type="ECO:0000256" key="6">
    <source>
        <dbReference type="ARBA" id="ARBA00022692"/>
    </source>
</evidence>
<dbReference type="PANTHER" id="PTHR45436">
    <property type="entry name" value="SENSOR HISTIDINE KINASE YKOH"/>
    <property type="match status" value="1"/>
</dbReference>
<comment type="subcellular location">
    <subcellularLocation>
        <location evidence="2">Membrane</location>
    </subcellularLocation>
</comment>
<dbReference type="InterPro" id="IPR003660">
    <property type="entry name" value="HAMP_dom"/>
</dbReference>
<dbReference type="SMART" id="SM00304">
    <property type="entry name" value="HAMP"/>
    <property type="match status" value="1"/>
</dbReference>
<dbReference type="GO" id="GO:0005886">
    <property type="term" value="C:plasma membrane"/>
    <property type="evidence" value="ECO:0007669"/>
    <property type="project" value="TreeGrafter"/>
</dbReference>
<evidence type="ECO:0000256" key="12">
    <source>
        <dbReference type="SAM" id="MobiDB-lite"/>
    </source>
</evidence>
<evidence type="ECO:0000256" key="13">
    <source>
        <dbReference type="SAM" id="Phobius"/>
    </source>
</evidence>
<evidence type="ECO:0000256" key="9">
    <source>
        <dbReference type="ARBA" id="ARBA00023012"/>
    </source>
</evidence>
<dbReference type="Pfam" id="PF02518">
    <property type="entry name" value="HATPase_c"/>
    <property type="match status" value="1"/>
</dbReference>
<evidence type="ECO:0000259" key="14">
    <source>
        <dbReference type="PROSITE" id="PS50109"/>
    </source>
</evidence>
<dbReference type="PANTHER" id="PTHR45436:SF5">
    <property type="entry name" value="SENSOR HISTIDINE KINASE TRCS"/>
    <property type="match status" value="1"/>
</dbReference>
<dbReference type="EC" id="2.7.13.3" evidence="3"/>
<feature type="domain" description="Histidine kinase" evidence="14">
    <location>
        <begin position="268"/>
        <end position="482"/>
    </location>
</feature>
<keyword evidence="10 13" id="KW-0472">Membrane</keyword>
<organism evidence="16 17">
    <name type="scientific">Tolypothrix tenuis PCC 7101</name>
    <dbReference type="NCBI Taxonomy" id="231146"/>
    <lineage>
        <taxon>Bacteria</taxon>
        <taxon>Bacillati</taxon>
        <taxon>Cyanobacteriota</taxon>
        <taxon>Cyanophyceae</taxon>
        <taxon>Nostocales</taxon>
        <taxon>Tolypothrichaceae</taxon>
        <taxon>Tolypothrix</taxon>
    </lineage>
</organism>
<dbReference type="CDD" id="cd06225">
    <property type="entry name" value="HAMP"/>
    <property type="match status" value="1"/>
</dbReference>
<evidence type="ECO:0000259" key="15">
    <source>
        <dbReference type="PROSITE" id="PS50885"/>
    </source>
</evidence>
<evidence type="ECO:0000313" key="17">
    <source>
        <dbReference type="Proteomes" id="UP000218785"/>
    </source>
</evidence>
<evidence type="ECO:0000256" key="11">
    <source>
        <dbReference type="ARBA" id="ARBA00055745"/>
    </source>
</evidence>
<dbReference type="InterPro" id="IPR036890">
    <property type="entry name" value="HATPase_C_sf"/>
</dbReference>
<evidence type="ECO:0000256" key="10">
    <source>
        <dbReference type="ARBA" id="ARBA00023136"/>
    </source>
</evidence>
<dbReference type="SUPFAM" id="SSF55874">
    <property type="entry name" value="ATPase domain of HSP90 chaperone/DNA topoisomerase II/histidine kinase"/>
    <property type="match status" value="1"/>
</dbReference>
<dbReference type="GO" id="GO:0000155">
    <property type="term" value="F:phosphorelay sensor kinase activity"/>
    <property type="evidence" value="ECO:0007669"/>
    <property type="project" value="InterPro"/>
</dbReference>
<dbReference type="InterPro" id="IPR003661">
    <property type="entry name" value="HisK_dim/P_dom"/>
</dbReference>
<dbReference type="PROSITE" id="PS50885">
    <property type="entry name" value="HAMP"/>
    <property type="match status" value="1"/>
</dbReference>
<evidence type="ECO:0000313" key="16">
    <source>
        <dbReference type="EMBL" id="BAZ00351.1"/>
    </source>
</evidence>
<keyword evidence="6 13" id="KW-0812">Transmembrane</keyword>
<dbReference type="PRINTS" id="PR00344">
    <property type="entry name" value="BCTRLSENSOR"/>
</dbReference>
<dbReference type="SMART" id="SM00387">
    <property type="entry name" value="HATPase_c"/>
    <property type="match status" value="1"/>
</dbReference>
<sequence>MLAGGALAGFGSISWWLIHEAKVSRLDAKLEALLSRPHPPREDILQSYLPSFEQLLPQELGTGKETPIALLVRERDGKTLYQSELWSADFNLNGLWPSQPKFLPSQFHRRDRQRPPNTPGISQPPLDRLFPLEPPLDRPPPHPKLVTQRTKTGTWRIGAIAFHESQIAIAVSLQGIDREMAIIRDVFLISIPIVLLIITTSAWVLSYGALRPIRELVVAIRQVTVKGLDQRVPIAATDTEFVELIQVFNQMLERLERSFKQASRFSGDAAHELKTPIAILQGELERTLQKAEPGSKLQQNLSNLLDEVSRLSGIVRKLLLLSLADAGKMNLHQVEVNLSEILAEMVEDMELLAPHLQVIAEITPRLKVKGDHDLLTQVLQNLFSNAIKYNLPEGWMRINARQQGKTVLVTISNSSPEIPTSDRDRIFDRFYRGDPARTRKVEGTGLGLSLAKEITIAHNGKLTLDSTPPNQTSFTLSLPVRAIRNS</sequence>
<proteinExistence type="predicted"/>
<comment type="function">
    <text evidence="11">Photoreceptor which exists in two forms that are reversibly interconvertible by light: the R form that absorbs maximally in the red region of the spectrum and the FR form that absorbs maximally in the far-red region.</text>
</comment>
<feature type="transmembrane region" description="Helical" evidence="13">
    <location>
        <begin position="186"/>
        <end position="210"/>
    </location>
</feature>
<name>A0A1Z4N3U2_9CYAN</name>
<keyword evidence="7 16" id="KW-0418">Kinase</keyword>
<reference evidence="16 17" key="1">
    <citation type="submission" date="2017-06" db="EMBL/GenBank/DDBJ databases">
        <title>Genome sequencing of cyanobaciteial culture collection at National Institute for Environmental Studies (NIES).</title>
        <authorList>
            <person name="Hirose Y."/>
            <person name="Shimura Y."/>
            <person name="Fujisawa T."/>
            <person name="Nakamura Y."/>
            <person name="Kawachi M."/>
        </authorList>
    </citation>
    <scope>NUCLEOTIDE SEQUENCE [LARGE SCALE GENOMIC DNA]</scope>
    <source>
        <strain evidence="16 17">NIES-37</strain>
    </source>
</reference>
<protein>
    <recommendedName>
        <fullName evidence="3">histidine kinase</fullName>
        <ecNumber evidence="3">2.7.13.3</ecNumber>
    </recommendedName>
</protein>
<evidence type="ECO:0000256" key="8">
    <source>
        <dbReference type="ARBA" id="ARBA00022989"/>
    </source>
</evidence>
<dbReference type="KEGG" id="ttq:NIES37_43410"/>
<dbReference type="PROSITE" id="PS50109">
    <property type="entry name" value="HIS_KIN"/>
    <property type="match status" value="1"/>
</dbReference>
<evidence type="ECO:0000256" key="5">
    <source>
        <dbReference type="ARBA" id="ARBA00022679"/>
    </source>
</evidence>